<dbReference type="GO" id="GO:0140359">
    <property type="term" value="F:ABC-type transporter activity"/>
    <property type="evidence" value="ECO:0007669"/>
    <property type="project" value="InterPro"/>
</dbReference>
<dbReference type="Proteomes" id="UP000593758">
    <property type="component" value="Chromosome"/>
</dbReference>
<dbReference type="Pfam" id="PF12679">
    <property type="entry name" value="ABC2_membrane_2"/>
    <property type="match status" value="1"/>
</dbReference>
<dbReference type="RefSeq" id="WP_193496621.1">
    <property type="nucleotide sequence ID" value="NZ_CP063169.1"/>
</dbReference>
<keyword evidence="1" id="KW-0812">Transmembrane</keyword>
<evidence type="ECO:0000256" key="1">
    <source>
        <dbReference type="SAM" id="Phobius"/>
    </source>
</evidence>
<feature type="transmembrane region" description="Helical" evidence="1">
    <location>
        <begin position="44"/>
        <end position="64"/>
    </location>
</feature>
<organism evidence="2 3">
    <name type="scientific">Ruania alkalisoli</name>
    <dbReference type="NCBI Taxonomy" id="2779775"/>
    <lineage>
        <taxon>Bacteria</taxon>
        <taxon>Bacillati</taxon>
        <taxon>Actinomycetota</taxon>
        <taxon>Actinomycetes</taxon>
        <taxon>Micrococcales</taxon>
        <taxon>Ruaniaceae</taxon>
        <taxon>Ruania</taxon>
    </lineage>
</organism>
<dbReference type="AlphaFoldDB" id="A0A7M1SR38"/>
<name>A0A7M1SR38_9MICO</name>
<dbReference type="PANTHER" id="PTHR37305:SF1">
    <property type="entry name" value="MEMBRANE PROTEIN"/>
    <property type="match status" value="1"/>
</dbReference>
<evidence type="ECO:0000313" key="3">
    <source>
        <dbReference type="Proteomes" id="UP000593758"/>
    </source>
</evidence>
<reference evidence="2 3" key="1">
    <citation type="submission" date="2020-10" db="EMBL/GenBank/DDBJ databases">
        <title>Haloactinobacterium sp. RN3S43, a bacterium isolated from saline soil.</title>
        <authorList>
            <person name="Sun J.-Q."/>
        </authorList>
    </citation>
    <scope>NUCLEOTIDE SEQUENCE [LARGE SCALE GENOMIC DNA]</scope>
    <source>
        <strain evidence="2 3">RN3S43</strain>
    </source>
</reference>
<keyword evidence="1" id="KW-0472">Membrane</keyword>
<keyword evidence="3" id="KW-1185">Reference proteome</keyword>
<dbReference type="EMBL" id="CP063169">
    <property type="protein sequence ID" value="QOR69911.1"/>
    <property type="molecule type" value="Genomic_DNA"/>
</dbReference>
<feature type="transmembrane region" description="Helical" evidence="1">
    <location>
        <begin position="181"/>
        <end position="202"/>
    </location>
</feature>
<dbReference type="KEGG" id="halt:IM660_14830"/>
<gene>
    <name evidence="2" type="ORF">IM660_14830</name>
</gene>
<accession>A0A7M1SR38</accession>
<sequence length="288" mass="30302">MTTVAPAQSRRAQQTGPLAHAHVSFPRVLRSEWIKFTTLRSTPWTIGVTIAVMVLISLAMAWGMSQTAEMAASGDLPPEAQEGMTDPTAGAFAASFGYAFGQIVVVVLGVLLISGEYATGQIKSSIAAVPSRWPVLAAKGVLAAAVAFVTGVIGVAVAYVVTLPMLDQHDMAADLGNSEHLRVLLGAPLYLMAIALLSLGIAAMLRHSAAAISAVLGVILVLPILTQFITLDWLQDMAPYFPSTAGERIMGTDTGQEVLTPWEGLGVLGVYVAVVWIAAIVLLRRRDA</sequence>
<evidence type="ECO:0000313" key="2">
    <source>
        <dbReference type="EMBL" id="QOR69911.1"/>
    </source>
</evidence>
<protein>
    <submittedName>
        <fullName evidence="2">ABC transporter permease subunit</fullName>
    </submittedName>
</protein>
<dbReference type="GO" id="GO:0005886">
    <property type="term" value="C:plasma membrane"/>
    <property type="evidence" value="ECO:0007669"/>
    <property type="project" value="UniProtKB-SubCell"/>
</dbReference>
<feature type="transmembrane region" description="Helical" evidence="1">
    <location>
        <begin position="136"/>
        <end position="161"/>
    </location>
</feature>
<keyword evidence="1" id="KW-1133">Transmembrane helix</keyword>
<feature type="transmembrane region" description="Helical" evidence="1">
    <location>
        <begin position="264"/>
        <end position="283"/>
    </location>
</feature>
<feature type="transmembrane region" description="Helical" evidence="1">
    <location>
        <begin position="91"/>
        <end position="115"/>
    </location>
</feature>
<dbReference type="PANTHER" id="PTHR37305">
    <property type="entry name" value="INTEGRAL MEMBRANE PROTEIN-RELATED"/>
    <property type="match status" value="1"/>
</dbReference>
<proteinExistence type="predicted"/>
<feature type="transmembrane region" description="Helical" evidence="1">
    <location>
        <begin position="209"/>
        <end position="229"/>
    </location>
</feature>